<dbReference type="PANTHER" id="PTHR43394:SF1">
    <property type="entry name" value="ATP-BINDING CASSETTE SUB-FAMILY B MEMBER 10, MITOCHONDRIAL"/>
    <property type="match status" value="1"/>
</dbReference>
<dbReference type="PROSITE" id="PS00211">
    <property type="entry name" value="ABC_TRANSPORTER_1"/>
    <property type="match status" value="1"/>
</dbReference>
<dbReference type="GO" id="GO:0015421">
    <property type="term" value="F:ABC-type oligopeptide transporter activity"/>
    <property type="evidence" value="ECO:0007669"/>
    <property type="project" value="TreeGrafter"/>
</dbReference>
<dbReference type="GO" id="GO:0005524">
    <property type="term" value="F:ATP binding"/>
    <property type="evidence" value="ECO:0007669"/>
    <property type="project" value="UniProtKB-KW"/>
</dbReference>
<keyword evidence="6 8" id="KW-1133">Transmembrane helix</keyword>
<evidence type="ECO:0000256" key="3">
    <source>
        <dbReference type="ARBA" id="ARBA00022692"/>
    </source>
</evidence>
<feature type="transmembrane region" description="Helical" evidence="8">
    <location>
        <begin position="276"/>
        <end position="309"/>
    </location>
</feature>
<evidence type="ECO:0000256" key="8">
    <source>
        <dbReference type="SAM" id="Phobius"/>
    </source>
</evidence>
<feature type="domain" description="ABC transporter" evidence="9">
    <location>
        <begin position="361"/>
        <end position="595"/>
    </location>
</feature>
<reference evidence="11" key="1">
    <citation type="submission" date="2024-05" db="EMBL/GenBank/DDBJ databases">
        <title>Draft genome assemblies of 36 bacteria isolated from hibernating arctic ground squirrels.</title>
        <authorList>
            <person name="McKee H."/>
            <person name="Mullen L."/>
            <person name="Drown D.M."/>
            <person name="Duddleston K.N."/>
        </authorList>
    </citation>
    <scope>NUCLEOTIDE SEQUENCE</scope>
    <source>
        <strain evidence="11">AN1007</strain>
    </source>
</reference>
<dbReference type="RefSeq" id="WP_366293256.1">
    <property type="nucleotide sequence ID" value="NZ_CP159992.1"/>
</dbReference>
<evidence type="ECO:0000256" key="4">
    <source>
        <dbReference type="ARBA" id="ARBA00022741"/>
    </source>
</evidence>
<dbReference type="FunFam" id="3.40.50.300:FF:000218">
    <property type="entry name" value="Multidrug ABC transporter ATP-binding protein"/>
    <property type="match status" value="1"/>
</dbReference>
<sequence length="605" mass="68869">MGKNTLKEGMGNILKEGTRNISKESTGNISLGRRVRPFVKPYRISLITMLFCELIMVLVDLIGPLIFAVMIDEVFYHRNLHFFGYVILTYIALYLGVRALSWIIKSIWIYLNVKFLFDIRRKLFDRILHFKASNYEKAKTGDLITRLTSDAESIMQWIEVMIFEMAAPLTKLLISYVFLFYLNPYIALAMMVLVPVSVWVSQYFNRKMTRQQTVLRGKYGHFVSWMLEMLQGMRDIRLLGSGKRASLLFAGQSADVIRLDNRTEVMKWMSTRSNAFIFLLSDLCIYAVAGVLIVQGQLTAGIFVAIMSYLSKNNQSMMMIYEAVVNLPKLTVQSHKVFDLLEEEVERTDGHPELDLQHGEISFAQVRFRYENGPRVLDGLDLHVGARESVALVGKSGSGKTTLVNMLLGFYTPEEGEIRIGGRPIGQYTLTCLRKRVGIVQQESILFNESIRYNLLLGSAHADDEQLWEACDQAYIGDFIRSLPEGLDTQLGAGGMELSGGQKQRLSIARIFLKQPCLIIFDEATSALDYEAEQAIQQSWQHLSRDRASIIIAHRLSSILNADRIAVLHEGRIVAEGTHGYLLENSEHYRELFVEDFIRKEGMMS</sequence>
<dbReference type="SMART" id="SM00382">
    <property type="entry name" value="AAA"/>
    <property type="match status" value="1"/>
</dbReference>
<feature type="transmembrane region" description="Helical" evidence="8">
    <location>
        <begin position="44"/>
        <end position="70"/>
    </location>
</feature>
<evidence type="ECO:0000256" key="2">
    <source>
        <dbReference type="ARBA" id="ARBA00005417"/>
    </source>
</evidence>
<dbReference type="EMBL" id="CP159992">
    <property type="protein sequence ID" value="XCP95327.1"/>
    <property type="molecule type" value="Genomic_DNA"/>
</dbReference>
<dbReference type="GO" id="GO:0016887">
    <property type="term" value="F:ATP hydrolysis activity"/>
    <property type="evidence" value="ECO:0007669"/>
    <property type="project" value="InterPro"/>
</dbReference>
<dbReference type="InterPro" id="IPR003439">
    <property type="entry name" value="ABC_transporter-like_ATP-bd"/>
</dbReference>
<dbReference type="GO" id="GO:0005886">
    <property type="term" value="C:plasma membrane"/>
    <property type="evidence" value="ECO:0007669"/>
    <property type="project" value="UniProtKB-SubCell"/>
</dbReference>
<proteinExistence type="inferred from homology"/>
<dbReference type="InterPro" id="IPR003593">
    <property type="entry name" value="AAA+_ATPase"/>
</dbReference>
<name>A0AAU8NFL3_9BACL</name>
<comment type="subcellular location">
    <subcellularLocation>
        <location evidence="1">Cell membrane</location>
        <topology evidence="1">Multi-pass membrane protein</topology>
    </subcellularLocation>
</comment>
<comment type="similarity">
    <text evidence="2">Belongs to the ABC transporter superfamily.</text>
</comment>
<dbReference type="InterPro" id="IPR027417">
    <property type="entry name" value="P-loop_NTPase"/>
</dbReference>
<dbReference type="Pfam" id="PF00664">
    <property type="entry name" value="ABC_membrane"/>
    <property type="match status" value="1"/>
</dbReference>
<dbReference type="InterPro" id="IPR011527">
    <property type="entry name" value="ABC1_TM_dom"/>
</dbReference>
<dbReference type="InterPro" id="IPR017871">
    <property type="entry name" value="ABC_transporter-like_CS"/>
</dbReference>
<feature type="transmembrane region" description="Helical" evidence="8">
    <location>
        <begin position="185"/>
        <end position="204"/>
    </location>
</feature>
<feature type="domain" description="ABC transmembrane type-1" evidence="10">
    <location>
        <begin position="47"/>
        <end position="329"/>
    </location>
</feature>
<keyword evidence="3 8" id="KW-0812">Transmembrane</keyword>
<evidence type="ECO:0000256" key="7">
    <source>
        <dbReference type="ARBA" id="ARBA00023136"/>
    </source>
</evidence>
<gene>
    <name evidence="11" type="ORF">ABXS70_00800</name>
</gene>
<dbReference type="Gene3D" id="1.20.1560.10">
    <property type="entry name" value="ABC transporter type 1, transmembrane domain"/>
    <property type="match status" value="1"/>
</dbReference>
<keyword evidence="4" id="KW-0547">Nucleotide-binding</keyword>
<evidence type="ECO:0000259" key="10">
    <source>
        <dbReference type="PROSITE" id="PS50929"/>
    </source>
</evidence>
<dbReference type="Gene3D" id="3.40.50.300">
    <property type="entry name" value="P-loop containing nucleotide triphosphate hydrolases"/>
    <property type="match status" value="1"/>
</dbReference>
<dbReference type="CDD" id="cd07346">
    <property type="entry name" value="ABC_6TM_exporters"/>
    <property type="match status" value="1"/>
</dbReference>
<evidence type="ECO:0000256" key="1">
    <source>
        <dbReference type="ARBA" id="ARBA00004651"/>
    </source>
</evidence>
<dbReference type="SUPFAM" id="SSF90123">
    <property type="entry name" value="ABC transporter transmembrane region"/>
    <property type="match status" value="1"/>
</dbReference>
<dbReference type="PANTHER" id="PTHR43394">
    <property type="entry name" value="ATP-DEPENDENT PERMEASE MDL1, MITOCHONDRIAL"/>
    <property type="match status" value="1"/>
</dbReference>
<dbReference type="SUPFAM" id="SSF52540">
    <property type="entry name" value="P-loop containing nucleoside triphosphate hydrolases"/>
    <property type="match status" value="1"/>
</dbReference>
<feature type="transmembrane region" description="Helical" evidence="8">
    <location>
        <begin position="82"/>
        <end position="111"/>
    </location>
</feature>
<keyword evidence="5 11" id="KW-0067">ATP-binding</keyword>
<dbReference type="PROSITE" id="PS50929">
    <property type="entry name" value="ABC_TM1F"/>
    <property type="match status" value="1"/>
</dbReference>
<dbReference type="AlphaFoldDB" id="A0AAU8NFL3"/>
<evidence type="ECO:0000256" key="6">
    <source>
        <dbReference type="ARBA" id="ARBA00022989"/>
    </source>
</evidence>
<accession>A0AAU8NFL3</accession>
<evidence type="ECO:0000256" key="5">
    <source>
        <dbReference type="ARBA" id="ARBA00022840"/>
    </source>
</evidence>
<keyword evidence="7 8" id="KW-0472">Membrane</keyword>
<dbReference type="InterPro" id="IPR039421">
    <property type="entry name" value="Type_1_exporter"/>
</dbReference>
<protein>
    <submittedName>
        <fullName evidence="11">ABC transporter ATP-binding protein</fullName>
    </submittedName>
</protein>
<dbReference type="PROSITE" id="PS50893">
    <property type="entry name" value="ABC_TRANSPORTER_2"/>
    <property type="match status" value="1"/>
</dbReference>
<evidence type="ECO:0000259" key="9">
    <source>
        <dbReference type="PROSITE" id="PS50893"/>
    </source>
</evidence>
<dbReference type="InterPro" id="IPR036640">
    <property type="entry name" value="ABC1_TM_sf"/>
</dbReference>
<organism evidence="11">
    <name type="scientific">Paenibacillus sp. AN1007</name>
    <dbReference type="NCBI Taxonomy" id="3151385"/>
    <lineage>
        <taxon>Bacteria</taxon>
        <taxon>Bacillati</taxon>
        <taxon>Bacillota</taxon>
        <taxon>Bacilli</taxon>
        <taxon>Bacillales</taxon>
        <taxon>Paenibacillaceae</taxon>
        <taxon>Paenibacillus</taxon>
    </lineage>
</organism>
<evidence type="ECO:0000313" key="11">
    <source>
        <dbReference type="EMBL" id="XCP95327.1"/>
    </source>
</evidence>
<dbReference type="Pfam" id="PF00005">
    <property type="entry name" value="ABC_tran"/>
    <property type="match status" value="1"/>
</dbReference>